<keyword evidence="2" id="KW-1185">Reference proteome</keyword>
<accession>A0A401J3A0</accession>
<organism evidence="1 2">
    <name type="scientific">Sphingobium xenophagum</name>
    <dbReference type="NCBI Taxonomy" id="121428"/>
    <lineage>
        <taxon>Bacteria</taxon>
        <taxon>Pseudomonadati</taxon>
        <taxon>Pseudomonadota</taxon>
        <taxon>Alphaproteobacteria</taxon>
        <taxon>Sphingomonadales</taxon>
        <taxon>Sphingomonadaceae</taxon>
        <taxon>Sphingobium</taxon>
    </lineage>
</organism>
<gene>
    <name evidence="1" type="ORF">MBESOW_P2304</name>
</gene>
<name>A0A401J3A0_SPHXE</name>
<sequence>MVASSSSETPAAAINNLARLATTTTRWALVRPSRLLVSSGMINWRSAGSRVGGGKVFIVYLLSVQTAQQGITKVSVDQEAMEIDQRIYGNLRATQAEWGAHLAIQHPCRNYDDFAGAHHNVGDSAVRPLLGILAPDRTLEIGVPPIPHDDVVPDMGRMSARCHSGGKHGYFAAPIAAVSAPPSCFHSFRAVASTTSIPRLGSLTSSPASPVIRLIGLAIYSHGIGNQQR</sequence>
<dbReference type="AlphaFoldDB" id="A0A401J3A0"/>
<evidence type="ECO:0000313" key="2">
    <source>
        <dbReference type="Proteomes" id="UP000290975"/>
    </source>
</evidence>
<reference evidence="1 2" key="1">
    <citation type="submission" date="2014-12" db="EMBL/GenBank/DDBJ databases">
        <title>Whole genome sequencing of Sphingobium xenophagum OW59.</title>
        <authorList>
            <person name="Ohta Y."/>
            <person name="Nishi S."/>
            <person name="Hatada Y."/>
        </authorList>
    </citation>
    <scope>NUCLEOTIDE SEQUENCE [LARGE SCALE GENOMIC DNA]</scope>
    <source>
        <strain evidence="1 2">OW59</strain>
    </source>
</reference>
<proteinExistence type="predicted"/>
<dbReference type="EMBL" id="BBQY01000013">
    <property type="protein sequence ID" value="GBH31044.1"/>
    <property type="molecule type" value="Genomic_DNA"/>
</dbReference>
<evidence type="ECO:0000313" key="1">
    <source>
        <dbReference type="EMBL" id="GBH31044.1"/>
    </source>
</evidence>
<comment type="caution">
    <text evidence="1">The sequence shown here is derived from an EMBL/GenBank/DDBJ whole genome shotgun (WGS) entry which is preliminary data.</text>
</comment>
<dbReference type="Proteomes" id="UP000290975">
    <property type="component" value="Unassembled WGS sequence"/>
</dbReference>
<protein>
    <submittedName>
        <fullName evidence="1">Uncharacterized protein</fullName>
    </submittedName>
</protein>